<reference evidence="1" key="1">
    <citation type="submission" date="2021-03" db="EMBL/GenBank/DDBJ databases">
        <title>Draft genome sequence of rust myrtle Austropuccinia psidii MF-1, a brazilian biotype.</title>
        <authorList>
            <person name="Quecine M.C."/>
            <person name="Pachon D.M.R."/>
            <person name="Bonatelli M.L."/>
            <person name="Correr F.H."/>
            <person name="Franceschini L.M."/>
            <person name="Leite T.F."/>
            <person name="Margarido G.R.A."/>
            <person name="Almeida C.A."/>
            <person name="Ferrarezi J.A."/>
            <person name="Labate C.A."/>
        </authorList>
    </citation>
    <scope>NUCLEOTIDE SEQUENCE</scope>
    <source>
        <strain evidence="1">MF-1</strain>
    </source>
</reference>
<comment type="caution">
    <text evidence="1">The sequence shown here is derived from an EMBL/GenBank/DDBJ whole genome shotgun (WGS) entry which is preliminary data.</text>
</comment>
<dbReference type="PANTHER" id="PTHR33064:SF37">
    <property type="entry name" value="RIBONUCLEASE H"/>
    <property type="match status" value="1"/>
</dbReference>
<evidence type="ECO:0000313" key="1">
    <source>
        <dbReference type="EMBL" id="MBW0559155.1"/>
    </source>
</evidence>
<dbReference type="InterPro" id="IPR043128">
    <property type="entry name" value="Rev_trsase/Diguanyl_cyclase"/>
</dbReference>
<dbReference type="PANTHER" id="PTHR33064">
    <property type="entry name" value="POL PROTEIN"/>
    <property type="match status" value="1"/>
</dbReference>
<sequence length="310" mass="35157">MAIAFCEEERGIIKHSYGKPYKIPVIPHEPWQKKPIPIPKSILPQFIELFREIIHTGLYEKSTSSYNSSVFCVAKPNGKLVIVHDLQDLNKVTIKDAGLLPNVDEFVRSFSGRACHRFGDIMGGYDERELDIISTPLTTFETPLGRLQLTRIPQGATKSVAVYQAQMTWILQGEIPGHLGILLDDGGIKGPRSTYQHKTLKENQLIRQFFWEYSVTLEGILFRIEEAGLTISGSKFACCDPALDIVVHVVSFGGRNISKKKINKIQNWPRPTTKKEVRGFLGLFAYVRMIIKDFSQVAAQMRRLKREDLL</sequence>
<dbReference type="InterPro" id="IPR043502">
    <property type="entry name" value="DNA/RNA_pol_sf"/>
</dbReference>
<evidence type="ECO:0000313" key="2">
    <source>
        <dbReference type="Proteomes" id="UP000765509"/>
    </source>
</evidence>
<dbReference type="EMBL" id="AVOT02067698">
    <property type="protein sequence ID" value="MBW0559155.1"/>
    <property type="molecule type" value="Genomic_DNA"/>
</dbReference>
<organism evidence="1 2">
    <name type="scientific">Austropuccinia psidii MF-1</name>
    <dbReference type="NCBI Taxonomy" id="1389203"/>
    <lineage>
        <taxon>Eukaryota</taxon>
        <taxon>Fungi</taxon>
        <taxon>Dikarya</taxon>
        <taxon>Basidiomycota</taxon>
        <taxon>Pucciniomycotina</taxon>
        <taxon>Pucciniomycetes</taxon>
        <taxon>Pucciniales</taxon>
        <taxon>Sphaerophragmiaceae</taxon>
        <taxon>Austropuccinia</taxon>
    </lineage>
</organism>
<proteinExistence type="predicted"/>
<dbReference type="Gene3D" id="3.10.10.10">
    <property type="entry name" value="HIV Type 1 Reverse Transcriptase, subunit A, domain 1"/>
    <property type="match status" value="1"/>
</dbReference>
<keyword evidence="2" id="KW-1185">Reference proteome</keyword>
<dbReference type="Gene3D" id="3.30.70.270">
    <property type="match status" value="2"/>
</dbReference>
<dbReference type="CDD" id="cd01647">
    <property type="entry name" value="RT_LTR"/>
    <property type="match status" value="1"/>
</dbReference>
<accession>A0A9Q3JA23</accession>
<dbReference type="SUPFAM" id="SSF56672">
    <property type="entry name" value="DNA/RNA polymerases"/>
    <property type="match status" value="1"/>
</dbReference>
<dbReference type="AlphaFoldDB" id="A0A9Q3JA23"/>
<protein>
    <submittedName>
        <fullName evidence="1">Uncharacterized protein</fullName>
    </submittedName>
</protein>
<dbReference type="Proteomes" id="UP000765509">
    <property type="component" value="Unassembled WGS sequence"/>
</dbReference>
<gene>
    <name evidence="1" type="ORF">O181_098870</name>
</gene>
<dbReference type="InterPro" id="IPR051320">
    <property type="entry name" value="Viral_Replic_Matur_Polypro"/>
</dbReference>
<name>A0A9Q3JA23_9BASI</name>
<dbReference type="OrthoDB" id="2505957at2759"/>